<dbReference type="Pfam" id="PF00144">
    <property type="entry name" value="Beta-lactamase"/>
    <property type="match status" value="1"/>
</dbReference>
<dbReference type="Proteomes" id="UP000667802">
    <property type="component" value="Unassembled WGS sequence"/>
</dbReference>
<keyword evidence="1" id="KW-1133">Transmembrane helix</keyword>
<dbReference type="SUPFAM" id="SSF56601">
    <property type="entry name" value="beta-lactamase/transpeptidase-like"/>
    <property type="match status" value="1"/>
</dbReference>
<organism evidence="3 4">
    <name type="scientific">Aetokthonos hydrillicola Thurmond2011</name>
    <dbReference type="NCBI Taxonomy" id="2712845"/>
    <lineage>
        <taxon>Bacteria</taxon>
        <taxon>Bacillati</taxon>
        <taxon>Cyanobacteriota</taxon>
        <taxon>Cyanophyceae</taxon>
        <taxon>Nostocales</taxon>
        <taxon>Hapalosiphonaceae</taxon>
        <taxon>Aetokthonos</taxon>
    </lineage>
</organism>
<dbReference type="InterPro" id="IPR001466">
    <property type="entry name" value="Beta-lactam-related"/>
</dbReference>
<feature type="transmembrane region" description="Helical" evidence="1">
    <location>
        <begin position="7"/>
        <end position="29"/>
    </location>
</feature>
<dbReference type="InterPro" id="IPR050491">
    <property type="entry name" value="AmpC-like"/>
</dbReference>
<dbReference type="InterPro" id="IPR012338">
    <property type="entry name" value="Beta-lactam/transpept-like"/>
</dbReference>
<keyword evidence="1" id="KW-0472">Membrane</keyword>
<feature type="domain" description="Beta-lactamase-related" evidence="2">
    <location>
        <begin position="57"/>
        <end position="383"/>
    </location>
</feature>
<dbReference type="EMBL" id="JAALHA020000006">
    <property type="protein sequence ID" value="MDR9895930.1"/>
    <property type="molecule type" value="Genomic_DNA"/>
</dbReference>
<dbReference type="AlphaFoldDB" id="A0AAP5I721"/>
<proteinExistence type="predicted"/>
<gene>
    <name evidence="3" type="ORF">G7B40_015355</name>
</gene>
<evidence type="ECO:0000313" key="3">
    <source>
        <dbReference type="EMBL" id="MDR9895930.1"/>
    </source>
</evidence>
<dbReference type="PANTHER" id="PTHR46825">
    <property type="entry name" value="D-ALANYL-D-ALANINE-CARBOXYPEPTIDASE/ENDOPEPTIDASE AMPH"/>
    <property type="match status" value="1"/>
</dbReference>
<protein>
    <submittedName>
        <fullName evidence="3">Beta-lactamase family protein</fullName>
    </submittedName>
</protein>
<evidence type="ECO:0000256" key="1">
    <source>
        <dbReference type="SAM" id="Phobius"/>
    </source>
</evidence>
<name>A0AAP5I721_9CYAN</name>
<evidence type="ECO:0000259" key="2">
    <source>
        <dbReference type="Pfam" id="PF00144"/>
    </source>
</evidence>
<dbReference type="PANTHER" id="PTHR46825:SF9">
    <property type="entry name" value="BETA-LACTAMASE-RELATED DOMAIN-CONTAINING PROTEIN"/>
    <property type="match status" value="1"/>
</dbReference>
<dbReference type="PROSITE" id="PS51257">
    <property type="entry name" value="PROKAR_LIPOPROTEIN"/>
    <property type="match status" value="1"/>
</dbReference>
<comment type="caution">
    <text evidence="3">The sequence shown here is derived from an EMBL/GenBank/DDBJ whole genome shotgun (WGS) entry which is preliminary data.</text>
</comment>
<keyword evidence="1" id="KW-0812">Transmembrane</keyword>
<keyword evidence="4" id="KW-1185">Reference proteome</keyword>
<reference evidence="4" key="1">
    <citation type="journal article" date="2021" name="Science">
        <title>Hunting the eagle killer: A cyanobacterial neurotoxin causes vacuolar myelinopathy.</title>
        <authorList>
            <person name="Breinlinger S."/>
            <person name="Phillips T.J."/>
            <person name="Haram B.N."/>
            <person name="Mares J."/>
            <person name="Martinez Yerena J.A."/>
            <person name="Hrouzek P."/>
            <person name="Sobotka R."/>
            <person name="Henderson W.M."/>
            <person name="Schmieder P."/>
            <person name="Williams S.M."/>
            <person name="Lauderdale J.D."/>
            <person name="Wilde H.D."/>
            <person name="Gerrin W."/>
            <person name="Kust A."/>
            <person name="Washington J.W."/>
            <person name="Wagner C."/>
            <person name="Geier B."/>
            <person name="Liebeke M."/>
            <person name="Enke H."/>
            <person name="Niedermeyer T.H.J."/>
            <person name="Wilde S.B."/>
        </authorList>
    </citation>
    <scope>NUCLEOTIDE SEQUENCE [LARGE SCALE GENOMIC DNA]</scope>
    <source>
        <strain evidence="4">Thurmond2011</strain>
    </source>
</reference>
<sequence length="409" mass="44746">MNQRILLPVKVLVAIVYVISLSCAGYLVGSNLSQKAMGKSIAKQEKSYSAKDISTKLQRLLDEAVSDQNIPGAVMYISTPKGKWVKTSGISNVENKTRIKPTDGFSIASMSKTFVSVVVLKLAEAGKINLDEAIATYLPTKVSPHIVNSDKITVRQLLNHTSGVVEYDTTEEFKEATAKRSRSQPWTAGEAVEYMYDAQPQADPGERFIYTDSNYILLELIVENITKGTLAQATRNLVLKPLGLKNTFTELREPSLGNVATGYGDRNKDGKVVSYAEVNDGNGLGDGALVSNAEDLAKFAQALFAKKTLLSAKMTKEMLTFKRNNVSYSYGLGVERLPTPYGNSYGHTGTAYGFVTLMAYLPSKQTTIVLLLNNQDSDAKKLANKAIGIVNTMNPNEKLNPHEKLKRKN</sequence>
<dbReference type="RefSeq" id="WP_208345409.1">
    <property type="nucleotide sequence ID" value="NZ_CAWQFN010000661.1"/>
</dbReference>
<accession>A0AAP5I721</accession>
<evidence type="ECO:0000313" key="4">
    <source>
        <dbReference type="Proteomes" id="UP000667802"/>
    </source>
</evidence>
<dbReference type="Gene3D" id="3.40.710.10">
    <property type="entry name" value="DD-peptidase/beta-lactamase superfamily"/>
    <property type="match status" value="1"/>
</dbReference>